<evidence type="ECO:0000256" key="2">
    <source>
        <dbReference type="SAM" id="SignalP"/>
    </source>
</evidence>
<protein>
    <recommendedName>
        <fullName evidence="3">Ig-like domain-containing protein</fullName>
    </recommendedName>
</protein>
<gene>
    <name evidence="4" type="ORF">AALO_G00097980</name>
</gene>
<keyword evidence="1" id="KW-1133">Transmembrane helix</keyword>
<accession>A0AAV6GT99</accession>
<evidence type="ECO:0000259" key="3">
    <source>
        <dbReference type="PROSITE" id="PS50835"/>
    </source>
</evidence>
<dbReference type="Proteomes" id="UP000823561">
    <property type="component" value="Chromosome 7"/>
</dbReference>
<name>A0AAV6GT99_9TELE</name>
<dbReference type="Gene3D" id="2.60.40.10">
    <property type="entry name" value="Immunoglobulins"/>
    <property type="match status" value="2"/>
</dbReference>
<feature type="domain" description="Ig-like" evidence="3">
    <location>
        <begin position="119"/>
        <end position="220"/>
    </location>
</feature>
<dbReference type="InterPro" id="IPR013783">
    <property type="entry name" value="Ig-like_fold"/>
</dbReference>
<dbReference type="InterPro" id="IPR007110">
    <property type="entry name" value="Ig-like_dom"/>
</dbReference>
<dbReference type="AlphaFoldDB" id="A0AAV6GT99"/>
<keyword evidence="2" id="KW-0732">Signal</keyword>
<evidence type="ECO:0000313" key="4">
    <source>
        <dbReference type="EMBL" id="KAG5278348.1"/>
    </source>
</evidence>
<dbReference type="SUPFAM" id="SSF48726">
    <property type="entry name" value="Immunoglobulin"/>
    <property type="match status" value="1"/>
</dbReference>
<comment type="caution">
    <text evidence="4">The sequence shown here is derived from an EMBL/GenBank/DDBJ whole genome shotgun (WGS) entry which is preliminary data.</text>
</comment>
<feature type="transmembrane region" description="Helical" evidence="1">
    <location>
        <begin position="274"/>
        <end position="296"/>
    </location>
</feature>
<keyword evidence="1" id="KW-0472">Membrane</keyword>
<dbReference type="PANTHER" id="PTHR13771:SF9">
    <property type="entry name" value="INTERCELLULAR ADHESION MOLECULE 5"/>
    <property type="match status" value="1"/>
</dbReference>
<organism evidence="4 5">
    <name type="scientific">Alosa alosa</name>
    <name type="common">allis shad</name>
    <dbReference type="NCBI Taxonomy" id="278164"/>
    <lineage>
        <taxon>Eukaryota</taxon>
        <taxon>Metazoa</taxon>
        <taxon>Chordata</taxon>
        <taxon>Craniata</taxon>
        <taxon>Vertebrata</taxon>
        <taxon>Euteleostomi</taxon>
        <taxon>Actinopterygii</taxon>
        <taxon>Neopterygii</taxon>
        <taxon>Teleostei</taxon>
        <taxon>Clupei</taxon>
        <taxon>Clupeiformes</taxon>
        <taxon>Clupeoidei</taxon>
        <taxon>Clupeidae</taxon>
        <taxon>Alosa</taxon>
    </lineage>
</organism>
<dbReference type="GO" id="GO:0005178">
    <property type="term" value="F:integrin binding"/>
    <property type="evidence" value="ECO:0007669"/>
    <property type="project" value="InterPro"/>
</dbReference>
<dbReference type="EMBL" id="JADWDJ010000007">
    <property type="protein sequence ID" value="KAG5278348.1"/>
    <property type="molecule type" value="Genomic_DNA"/>
</dbReference>
<evidence type="ECO:0000256" key="1">
    <source>
        <dbReference type="SAM" id="Phobius"/>
    </source>
</evidence>
<keyword evidence="1" id="KW-0812">Transmembrane</keyword>
<feature type="signal peptide" evidence="2">
    <location>
        <begin position="1"/>
        <end position="19"/>
    </location>
</feature>
<keyword evidence="5" id="KW-1185">Reference proteome</keyword>
<dbReference type="PROSITE" id="PS50835">
    <property type="entry name" value="IG_LIKE"/>
    <property type="match status" value="1"/>
</dbReference>
<dbReference type="InterPro" id="IPR047012">
    <property type="entry name" value="ICAM_VCAM"/>
</dbReference>
<dbReference type="InterPro" id="IPR036179">
    <property type="entry name" value="Ig-like_dom_sf"/>
</dbReference>
<dbReference type="PANTHER" id="PTHR13771">
    <property type="entry name" value="INTERCELLULAR ADHESION MOLECULE"/>
    <property type="match status" value="1"/>
</dbReference>
<feature type="chain" id="PRO_5043585617" description="Ig-like domain-containing protein" evidence="2">
    <location>
        <begin position="20"/>
        <end position="302"/>
    </location>
</feature>
<dbReference type="GO" id="GO:0007155">
    <property type="term" value="P:cell adhesion"/>
    <property type="evidence" value="ECO:0007669"/>
    <property type="project" value="InterPro"/>
</dbReference>
<evidence type="ECO:0000313" key="5">
    <source>
        <dbReference type="Proteomes" id="UP000823561"/>
    </source>
</evidence>
<sequence>MEFFTLLQQHLWITILCFADFYVSVRDCTVEMEPVIDPPSLVVKYGDPASAICRTQHNAFITGWEAPVEATRAAGSHQAVWEVSSLTNWSLAKGITCYGIYVGYAECLAILSITIYKIPERVTLSHSDPVLKGTENRLEFSLECDVKGVAPVENLTVIWFRGHTELGRSEFPQLYRSDDVTVRANLSIIASREDNKASYSCAAQLDLNTAEPIPDTRSNSVLLEDLYKYAREVSGGDVRLTEGDTLKVNYTSDANPGVMEPSGELPSVGNSRGIILGVVVVVVLVLILAVVVLVRWKCFKKS</sequence>
<proteinExistence type="predicted"/>
<reference evidence="4" key="1">
    <citation type="submission" date="2020-10" db="EMBL/GenBank/DDBJ databases">
        <title>Chromosome-scale genome assembly of the Allis shad, Alosa alosa.</title>
        <authorList>
            <person name="Margot Z."/>
            <person name="Christophe K."/>
            <person name="Cabau C."/>
            <person name="Louis A."/>
            <person name="Berthelot C."/>
            <person name="Parey E."/>
            <person name="Roest Crollius H."/>
            <person name="Montfort J."/>
            <person name="Robinson-Rechavi M."/>
            <person name="Bucao C."/>
            <person name="Bouchez O."/>
            <person name="Gislard M."/>
            <person name="Lluch J."/>
            <person name="Milhes M."/>
            <person name="Lampietro C."/>
            <person name="Lopez Roques C."/>
            <person name="Donnadieu C."/>
            <person name="Braasch I."/>
            <person name="Desvignes T."/>
            <person name="Postlethwait J."/>
            <person name="Bobe J."/>
            <person name="Guiguen Y."/>
        </authorList>
    </citation>
    <scope>NUCLEOTIDE SEQUENCE</scope>
    <source>
        <strain evidence="4">M-15738</strain>
        <tissue evidence="4">Blood</tissue>
    </source>
</reference>